<dbReference type="PRINTS" id="PR00469">
    <property type="entry name" value="PNDRDTASEII"/>
</dbReference>
<evidence type="ECO:0000313" key="5">
    <source>
        <dbReference type="Proteomes" id="UP000543804"/>
    </source>
</evidence>
<dbReference type="AlphaFoldDB" id="A0A848BAI7"/>
<evidence type="ECO:0000256" key="2">
    <source>
        <dbReference type="ARBA" id="ARBA00023002"/>
    </source>
</evidence>
<dbReference type="Gene3D" id="3.50.50.60">
    <property type="entry name" value="FAD/NAD(P)-binding domain"/>
    <property type="match status" value="2"/>
</dbReference>
<dbReference type="EMBL" id="JABAFA010000003">
    <property type="protein sequence ID" value="NMD98347.1"/>
    <property type="molecule type" value="Genomic_DNA"/>
</dbReference>
<dbReference type="GO" id="GO:0016491">
    <property type="term" value="F:oxidoreductase activity"/>
    <property type="evidence" value="ECO:0007669"/>
    <property type="project" value="UniProtKB-KW"/>
</dbReference>
<feature type="domain" description="FAD/NAD(P)-binding" evidence="3">
    <location>
        <begin position="4"/>
        <end position="275"/>
    </location>
</feature>
<dbReference type="Pfam" id="PF07992">
    <property type="entry name" value="Pyr_redox_2"/>
    <property type="match status" value="1"/>
</dbReference>
<evidence type="ECO:0000256" key="1">
    <source>
        <dbReference type="ARBA" id="ARBA00022630"/>
    </source>
</evidence>
<proteinExistence type="predicted"/>
<evidence type="ECO:0000313" key="4">
    <source>
        <dbReference type="EMBL" id="NMD98347.1"/>
    </source>
</evidence>
<accession>A0A848BAI7</accession>
<keyword evidence="2" id="KW-0560">Oxidoreductase</keyword>
<dbReference type="PRINTS" id="PR00368">
    <property type="entry name" value="FADPNR"/>
</dbReference>
<reference evidence="4 5" key="1">
    <citation type="submission" date="2020-04" db="EMBL/GenBank/DDBJ databases">
        <authorList>
            <person name="Hitch T.C.A."/>
            <person name="Wylensek D."/>
            <person name="Clavel T."/>
        </authorList>
    </citation>
    <scope>NUCLEOTIDE SEQUENCE [LARGE SCALE GENOMIC DNA]</scope>
    <source>
        <strain evidence="4 5">PG-130-P53-12</strain>
    </source>
</reference>
<evidence type="ECO:0000259" key="3">
    <source>
        <dbReference type="Pfam" id="PF07992"/>
    </source>
</evidence>
<dbReference type="InterPro" id="IPR050097">
    <property type="entry name" value="Ferredoxin-NADP_redctase_2"/>
</dbReference>
<dbReference type="PANTHER" id="PTHR48105">
    <property type="entry name" value="THIOREDOXIN REDUCTASE 1-RELATED-RELATED"/>
    <property type="match status" value="1"/>
</dbReference>
<sequence length="290" mass="30162">MEKKIIVIGSGPAGISAALYARRGGASVTVVTKGQGALAKAERIENYYGFPEPVTGAELERLGIEGARRLGITLQSGEVMQLGFNDTFDGYTVAGKDFELSAPSVILAAGASRKGVQIPGIAELEGKGVSYCAICDAFFYRKKRVGVIGAGAYALHEAEVLAPHVSELHILTNGAEETAQFPQGMTVHKSKLSSIKGTEHVESVVFEDGAELPLDGVFIAIGTAGSVVLAKKMGIQLEGRSVKVDENMATNVPGIFAAGDCTGGLLQVAKAVYEGAKAGLSAVNYLRSKS</sequence>
<gene>
    <name evidence="4" type="ORF">HF878_02455</name>
</gene>
<name>A0A848BAI7_9FIRM</name>
<dbReference type="SUPFAM" id="SSF51905">
    <property type="entry name" value="FAD/NAD(P)-binding domain"/>
    <property type="match status" value="1"/>
</dbReference>
<dbReference type="RefSeq" id="WP_170077093.1">
    <property type="nucleotide sequence ID" value="NZ_JABAFA010000003.1"/>
</dbReference>
<protein>
    <submittedName>
        <fullName evidence="4">FAD-dependent oxidoreductase</fullName>
    </submittedName>
</protein>
<dbReference type="Proteomes" id="UP000543804">
    <property type="component" value="Unassembled WGS sequence"/>
</dbReference>
<keyword evidence="1" id="KW-0285">Flavoprotein</keyword>
<organism evidence="4 5">
    <name type="scientific">Selenomonas bovis</name>
    <dbReference type="NCBI Taxonomy" id="416586"/>
    <lineage>
        <taxon>Bacteria</taxon>
        <taxon>Bacillati</taxon>
        <taxon>Bacillota</taxon>
        <taxon>Negativicutes</taxon>
        <taxon>Selenomonadales</taxon>
        <taxon>Selenomonadaceae</taxon>
        <taxon>Selenomonas</taxon>
    </lineage>
</organism>
<dbReference type="InterPro" id="IPR036188">
    <property type="entry name" value="FAD/NAD-bd_sf"/>
</dbReference>
<comment type="caution">
    <text evidence="4">The sequence shown here is derived from an EMBL/GenBank/DDBJ whole genome shotgun (WGS) entry which is preliminary data.</text>
</comment>
<keyword evidence="5" id="KW-1185">Reference proteome</keyword>
<dbReference type="InterPro" id="IPR023753">
    <property type="entry name" value="FAD/NAD-binding_dom"/>
</dbReference>